<dbReference type="Proteomes" id="UP000054639">
    <property type="component" value="Unassembled WGS sequence"/>
</dbReference>
<evidence type="ECO:0000313" key="4">
    <source>
        <dbReference type="Proteomes" id="UP000254230"/>
    </source>
</evidence>
<evidence type="ECO:0000313" key="2">
    <source>
        <dbReference type="EMBL" id="STY17147.1"/>
    </source>
</evidence>
<organism evidence="2 4">
    <name type="scientific">Legionella quateirensis</name>
    <dbReference type="NCBI Taxonomy" id="45072"/>
    <lineage>
        <taxon>Bacteria</taxon>
        <taxon>Pseudomonadati</taxon>
        <taxon>Pseudomonadota</taxon>
        <taxon>Gammaproteobacteria</taxon>
        <taxon>Legionellales</taxon>
        <taxon>Legionellaceae</taxon>
        <taxon>Legionella</taxon>
    </lineage>
</organism>
<reference evidence="2 4" key="2">
    <citation type="submission" date="2018-06" db="EMBL/GenBank/DDBJ databases">
        <authorList>
            <consortium name="Pathogen Informatics"/>
            <person name="Doyle S."/>
        </authorList>
    </citation>
    <scope>NUCLEOTIDE SEQUENCE [LARGE SCALE GENOMIC DNA]</scope>
    <source>
        <strain evidence="2 4">NCTC12376</strain>
    </source>
</reference>
<keyword evidence="3" id="KW-1185">Reference proteome</keyword>
<proteinExistence type="predicted"/>
<dbReference type="Proteomes" id="UP000254230">
    <property type="component" value="Unassembled WGS sequence"/>
</dbReference>
<dbReference type="EMBL" id="LNYR01000049">
    <property type="protein sequence ID" value="KTD42366.1"/>
    <property type="molecule type" value="Genomic_DNA"/>
</dbReference>
<evidence type="ECO:0000313" key="1">
    <source>
        <dbReference type="EMBL" id="KTD42366.1"/>
    </source>
</evidence>
<dbReference type="AlphaFoldDB" id="A0A378KUG3"/>
<evidence type="ECO:0000313" key="3">
    <source>
        <dbReference type="Proteomes" id="UP000054639"/>
    </source>
</evidence>
<dbReference type="EMBL" id="UGOW01000001">
    <property type="protein sequence ID" value="STY17147.1"/>
    <property type="molecule type" value="Genomic_DNA"/>
</dbReference>
<sequence>MKHSEIRVAYAQDGTFLNGARFAGLPGLRASHFIQATLNTEIYTLNDSLFKRSDTTVPKSGWLCISI</sequence>
<accession>A0A378KUG3</accession>
<name>A0A378KUG3_9GAMM</name>
<reference evidence="1 3" key="1">
    <citation type="submission" date="2015-11" db="EMBL/GenBank/DDBJ databases">
        <title>Genomic analysis of 38 Legionella species identifies large and diverse effector repertoires.</title>
        <authorList>
            <person name="Burstein D."/>
            <person name="Amaro F."/>
            <person name="Zusman T."/>
            <person name="Lifshitz Z."/>
            <person name="Cohen O."/>
            <person name="Gilbert J.A."/>
            <person name="Pupko T."/>
            <person name="Shuman H.A."/>
            <person name="Segal G."/>
        </authorList>
    </citation>
    <scope>NUCLEOTIDE SEQUENCE [LARGE SCALE GENOMIC DNA]</scope>
    <source>
        <strain evidence="1 3">ATCC 49507</strain>
    </source>
</reference>
<gene>
    <name evidence="1" type="ORF">Lqua_3344</name>
    <name evidence="2" type="ORF">NCTC12376_00941</name>
</gene>
<protein>
    <submittedName>
        <fullName evidence="2">Uncharacterized protein</fullName>
    </submittedName>
</protein>